<proteinExistence type="predicted"/>
<evidence type="ECO:0000313" key="1">
    <source>
        <dbReference type="EMBL" id="SFW33272.1"/>
    </source>
</evidence>
<name>A0A1K1NCT0_9FLAO</name>
<accession>A0A1K1NCT0</accession>
<dbReference type="InterPro" id="IPR043766">
    <property type="entry name" value="BfmA-like"/>
</dbReference>
<dbReference type="OrthoDB" id="1404627at2"/>
<evidence type="ECO:0000313" key="2">
    <source>
        <dbReference type="Proteomes" id="UP000182248"/>
    </source>
</evidence>
<dbReference type="Pfam" id="PF18976">
    <property type="entry name" value="DUF5712"/>
    <property type="match status" value="1"/>
</dbReference>
<protein>
    <recommendedName>
        <fullName evidence="3">Mobilization protein</fullName>
    </recommendedName>
</protein>
<evidence type="ECO:0008006" key="3">
    <source>
        <dbReference type="Google" id="ProtNLM"/>
    </source>
</evidence>
<dbReference type="RefSeq" id="WP_072316412.1">
    <property type="nucleotide sequence ID" value="NZ_FPJE01000005.1"/>
</dbReference>
<keyword evidence="2" id="KW-1185">Reference proteome</keyword>
<sequence>MYITITPQKLGTDYPQSSADFVGYLEKENEGLAKEDMEHFFNQYGDRISAGEVVREIDGNTAKLKKKEPKFYSITVSPSKYELRKLQDSSKGLKRYTRELMKDYVASFNREINGRPVSVDDIKYFAKIEHQRSFKGTAREIRENQPYATKILQFKTEIRNIQKGTMEGNIKKRQKEIAKLEKEAPHQQNGKRIVQGMKKAGNQSHIHIIVSRKDASNTFSLSPGSKHRASQVEMHGKVVKRGFDRDRFFERAEQTFDRAFGYKRNYAETYRAKKNFVQHPKLYFAALMNLPANERAMAFKIIGKSGAPMLPSIPTSQAQMALRIFKRLRRGAEIAVKSSSIGI</sequence>
<dbReference type="Proteomes" id="UP000182248">
    <property type="component" value="Unassembled WGS sequence"/>
</dbReference>
<gene>
    <name evidence="1" type="ORF">SAMN02927921_01153</name>
</gene>
<dbReference type="InterPro" id="IPR048098">
    <property type="entry name" value="MobB"/>
</dbReference>
<dbReference type="EMBL" id="FPJE01000005">
    <property type="protein sequence ID" value="SFW33272.1"/>
    <property type="molecule type" value="Genomic_DNA"/>
</dbReference>
<dbReference type="AlphaFoldDB" id="A0A1K1NCT0"/>
<dbReference type="NCBIfam" id="NF041495">
    <property type="entry name" value="MobB_relaxase"/>
    <property type="match status" value="1"/>
</dbReference>
<organism evidence="1 2">
    <name type="scientific">Sinomicrobium oceani</name>
    <dbReference type="NCBI Taxonomy" id="1150368"/>
    <lineage>
        <taxon>Bacteria</taxon>
        <taxon>Pseudomonadati</taxon>
        <taxon>Bacteroidota</taxon>
        <taxon>Flavobacteriia</taxon>
        <taxon>Flavobacteriales</taxon>
        <taxon>Flavobacteriaceae</taxon>
        <taxon>Sinomicrobium</taxon>
    </lineage>
</organism>
<reference evidence="1 2" key="1">
    <citation type="submission" date="2016-11" db="EMBL/GenBank/DDBJ databases">
        <authorList>
            <person name="Jaros S."/>
            <person name="Januszkiewicz K."/>
            <person name="Wedrychowicz H."/>
        </authorList>
    </citation>
    <scope>NUCLEOTIDE SEQUENCE [LARGE SCALE GENOMIC DNA]</scope>
    <source>
        <strain evidence="1 2">CGMCC 1.12145</strain>
    </source>
</reference>
<dbReference type="STRING" id="1150368.SAMN02927921_01153"/>